<dbReference type="GO" id="GO:1990481">
    <property type="term" value="P:mRNA pseudouridine synthesis"/>
    <property type="evidence" value="ECO:0007669"/>
    <property type="project" value="TreeGrafter"/>
</dbReference>
<protein>
    <recommendedName>
        <fullName evidence="11">tRNA pseudouridine synthase 1</fullName>
    </recommendedName>
    <alternativeName>
        <fullName evidence="12">tRNA pseudouridylate synthase 1</fullName>
    </alternativeName>
    <alternativeName>
        <fullName evidence="13">tRNA-uridine isomerase 1</fullName>
    </alternativeName>
</protein>
<dbReference type="GO" id="GO:0006397">
    <property type="term" value="P:mRNA processing"/>
    <property type="evidence" value="ECO:0007669"/>
    <property type="project" value="UniProtKB-KW"/>
</dbReference>
<keyword evidence="6" id="KW-0819">tRNA processing</keyword>
<dbReference type="OMA" id="NKAFDCR"/>
<feature type="domain" description="Pseudouridine synthase I TruA alpha/beta" evidence="17">
    <location>
        <begin position="416"/>
        <end position="520"/>
    </location>
</feature>
<evidence type="ECO:0000256" key="5">
    <source>
        <dbReference type="ARBA" id="ARBA00022664"/>
    </source>
</evidence>
<evidence type="ECO:0000256" key="3">
    <source>
        <dbReference type="ARBA" id="ARBA00004123"/>
    </source>
</evidence>
<evidence type="ECO:0000256" key="13">
    <source>
        <dbReference type="ARBA" id="ARBA00080858"/>
    </source>
</evidence>
<evidence type="ECO:0000259" key="17">
    <source>
        <dbReference type="Pfam" id="PF01416"/>
    </source>
</evidence>
<dbReference type="HOGENOM" id="CLU_021971_1_0_1"/>
<dbReference type="PhylomeDB" id="A0A0A2L1A6"/>
<dbReference type="GO" id="GO:0003723">
    <property type="term" value="F:RNA binding"/>
    <property type="evidence" value="ECO:0007669"/>
    <property type="project" value="InterPro"/>
</dbReference>
<evidence type="ECO:0000256" key="4">
    <source>
        <dbReference type="ARBA" id="ARBA00009375"/>
    </source>
</evidence>
<dbReference type="InterPro" id="IPR020094">
    <property type="entry name" value="TruA/RsuA/RluB/E/F_N"/>
</dbReference>
<keyword evidence="7" id="KW-0413">Isomerase</keyword>
<feature type="compositionally biased region" description="Low complexity" evidence="16">
    <location>
        <begin position="618"/>
        <end position="630"/>
    </location>
</feature>
<keyword evidence="8" id="KW-0539">Nucleus</keyword>
<dbReference type="FunFam" id="3.30.70.580:FF:000002">
    <property type="entry name" value="tRNA pseudouridine synthase"/>
    <property type="match status" value="1"/>
</dbReference>
<dbReference type="CDD" id="cd02568">
    <property type="entry name" value="PseudoU_synth_PUS1_PUS2"/>
    <property type="match status" value="1"/>
</dbReference>
<evidence type="ECO:0000256" key="14">
    <source>
        <dbReference type="PIRSR" id="PIRSR641708-1"/>
    </source>
</evidence>
<feature type="region of interest" description="Disordered" evidence="16">
    <location>
        <begin position="618"/>
        <end position="665"/>
    </location>
</feature>
<gene>
    <name evidence="18" type="ORF">PITC_035630</name>
</gene>
<evidence type="ECO:0000256" key="1">
    <source>
        <dbReference type="ARBA" id="ARBA00001166"/>
    </source>
</evidence>
<dbReference type="InterPro" id="IPR001406">
    <property type="entry name" value="PsdUridine_synth_TruA"/>
</dbReference>
<evidence type="ECO:0000256" key="7">
    <source>
        <dbReference type="ARBA" id="ARBA00023235"/>
    </source>
</evidence>
<comment type="catalytic activity">
    <reaction evidence="2">
        <text>uridine in snRNA = pseudouridine in snRNA</text>
        <dbReference type="Rhea" id="RHEA:51124"/>
        <dbReference type="Rhea" id="RHEA-COMP:12891"/>
        <dbReference type="Rhea" id="RHEA-COMP:12892"/>
        <dbReference type="ChEBI" id="CHEBI:65314"/>
        <dbReference type="ChEBI" id="CHEBI:65315"/>
    </reaction>
</comment>
<sequence>MRASIIHQRNLFGILTTIRSSTLIRLLPQSTLNHAVSRQFYRSFWRDPSAPYTDLSEVFQRIQWPTTKEQEAEVVEGVRTAIWGERNGAIDKRQRHEDKAEAKRRKIENGEEVNLPIYATQFSKEEIDSEERRPKKKVALLMGYSGTGYSGMQLNEQQRTIEGDLFTALVNVGAVSKANAADPKKSSFVRCARTDKGVHAAGNVVSLKMIVEDEDIIQKINAELSPQIRVWGYEVTSKSFSCYQMCDSRVYEYLMPSHCLLPPHASTYLGKKIIELADKAGELDAVTARQEEVASYWEGVDEKYIKPILEALPENIRTIVEKSLYEDESRDALQPAEEKEVVTSAPTEEPVQQETSEQPATEQPADAEGQKPFVMDPRQRAITDAIKSIKAAYLTAKRAYRAPASRIARLQECLNRYEGTKNFHNYTIQKTYKDPSAKRHIKSFKVNTTPIIIDGTEWLSLKVHGQSFMMHQIRKMVAMATMVVRSGCHPDRITETYGPERIAIPKAPGLGLLLERPIFDAYNNKAQGLDRQPINFQKFEAEMNEFKQREIYDRIFREEEQSAGYDIIPIDLFDFVIQDNNTDFDHSFGSFFNHIDHFPAGYFLYVTSGGIPAAKLATAPTAADPSSPKAGNRTRGAPRAQQDALAAVEVESDEGEAPAGGEAEG</sequence>
<evidence type="ECO:0000256" key="12">
    <source>
        <dbReference type="ARBA" id="ARBA00079072"/>
    </source>
</evidence>
<reference evidence="18 19" key="1">
    <citation type="journal article" date="2015" name="Mol. Plant Microbe Interact.">
        <title>Genome, transcriptome, and functional analyses of Penicillium expansum provide new insights into secondary metabolism and pathogenicity.</title>
        <authorList>
            <person name="Ballester A.R."/>
            <person name="Marcet-Houben M."/>
            <person name="Levin E."/>
            <person name="Sela N."/>
            <person name="Selma-Lazaro C."/>
            <person name="Carmona L."/>
            <person name="Wisniewski M."/>
            <person name="Droby S."/>
            <person name="Gonzalez-Candelas L."/>
            <person name="Gabaldon T."/>
        </authorList>
    </citation>
    <scope>NUCLEOTIDE SEQUENCE [LARGE SCALE GENOMIC DNA]</scope>
    <source>
        <strain evidence="18 19">PHI-1</strain>
    </source>
</reference>
<dbReference type="GO" id="GO:0009982">
    <property type="term" value="F:pseudouridine synthase activity"/>
    <property type="evidence" value="ECO:0007669"/>
    <property type="project" value="InterPro"/>
</dbReference>
<comment type="similarity">
    <text evidence="4">Belongs to the tRNA pseudouridine synthase TruA family.</text>
</comment>
<dbReference type="Proteomes" id="UP000030104">
    <property type="component" value="Unassembled WGS sequence"/>
</dbReference>
<feature type="active site" description="Nucleophile" evidence="14">
    <location>
        <position position="195"/>
    </location>
</feature>
<evidence type="ECO:0000256" key="16">
    <source>
        <dbReference type="SAM" id="MobiDB-lite"/>
    </source>
</evidence>
<dbReference type="InterPro" id="IPR041708">
    <property type="entry name" value="PUS1/PUS2-like"/>
</dbReference>
<dbReference type="OrthoDB" id="10256309at2759"/>
<accession>A0A0A2L1A6</accession>
<feature type="compositionally biased region" description="Polar residues" evidence="16">
    <location>
        <begin position="344"/>
        <end position="361"/>
    </location>
</feature>
<evidence type="ECO:0000256" key="11">
    <source>
        <dbReference type="ARBA" id="ARBA00073968"/>
    </source>
</evidence>
<dbReference type="NCBIfam" id="TIGR00071">
    <property type="entry name" value="hisT_truA"/>
    <property type="match status" value="1"/>
</dbReference>
<dbReference type="InterPro" id="IPR020095">
    <property type="entry name" value="PsdUridine_synth_TruA_C"/>
</dbReference>
<comment type="function">
    <text evidence="10">Formation of pseudouridine at positions 27 and 28 in the anticodon stem and loop of transfer RNAs; at positions 34 and 36 of intron-containing precursor tRNA(Ile) and at position 35 in the intron-containing tRNA(Tyr). Catalyzes pseudouridylation at position 44 in U2 snRNA. Also catalyzes pseudouridylation of mRNAs.</text>
</comment>
<proteinExistence type="inferred from homology"/>
<dbReference type="Gene3D" id="3.30.70.580">
    <property type="entry name" value="Pseudouridine synthase I, catalytic domain, N-terminal subdomain"/>
    <property type="match status" value="1"/>
</dbReference>
<evidence type="ECO:0000256" key="9">
    <source>
        <dbReference type="ARBA" id="ARBA00036943"/>
    </source>
</evidence>
<comment type="catalytic activity">
    <reaction evidence="9">
        <text>a uridine in tRNA = a pseudouridine in tRNA</text>
        <dbReference type="Rhea" id="RHEA:54572"/>
        <dbReference type="Rhea" id="RHEA-COMP:13339"/>
        <dbReference type="Rhea" id="RHEA-COMP:13934"/>
        <dbReference type="ChEBI" id="CHEBI:65314"/>
        <dbReference type="ChEBI" id="CHEBI:65315"/>
    </reaction>
</comment>
<dbReference type="Gene3D" id="3.30.70.660">
    <property type="entry name" value="Pseudouridine synthase I, catalytic domain, C-terminal subdomain"/>
    <property type="match status" value="1"/>
</dbReference>
<comment type="catalytic activity">
    <reaction evidence="1">
        <text>a uridine in mRNA = a pseudouridine in mRNA</text>
        <dbReference type="Rhea" id="RHEA:56644"/>
        <dbReference type="Rhea" id="RHEA-COMP:14658"/>
        <dbReference type="Rhea" id="RHEA-COMP:14659"/>
        <dbReference type="ChEBI" id="CHEBI:65314"/>
        <dbReference type="ChEBI" id="CHEBI:65315"/>
    </reaction>
</comment>
<comment type="caution">
    <text evidence="18">The sequence shown here is derived from an EMBL/GenBank/DDBJ whole genome shotgun (WGS) entry which is preliminary data.</text>
</comment>
<dbReference type="STRING" id="40296.A0A0A2L1A6"/>
<feature type="compositionally biased region" description="Basic and acidic residues" evidence="16">
    <location>
        <begin position="327"/>
        <end position="341"/>
    </location>
</feature>
<comment type="subcellular location">
    <subcellularLocation>
        <location evidence="3">Nucleus</location>
    </subcellularLocation>
</comment>
<evidence type="ECO:0000256" key="15">
    <source>
        <dbReference type="PIRSR" id="PIRSR641708-2"/>
    </source>
</evidence>
<organism evidence="18 19">
    <name type="scientific">Penicillium italicum</name>
    <name type="common">Blue mold</name>
    <dbReference type="NCBI Taxonomy" id="40296"/>
    <lineage>
        <taxon>Eukaryota</taxon>
        <taxon>Fungi</taxon>
        <taxon>Dikarya</taxon>
        <taxon>Ascomycota</taxon>
        <taxon>Pezizomycotina</taxon>
        <taxon>Eurotiomycetes</taxon>
        <taxon>Eurotiomycetidae</taxon>
        <taxon>Eurotiales</taxon>
        <taxon>Aspergillaceae</taxon>
        <taxon>Penicillium</taxon>
    </lineage>
</organism>
<dbReference type="FunFam" id="3.30.70.660:FF:000002">
    <property type="entry name" value="tRNA pseudouridine synthase"/>
    <property type="match status" value="1"/>
</dbReference>
<evidence type="ECO:0000256" key="2">
    <source>
        <dbReference type="ARBA" id="ARBA00001832"/>
    </source>
</evidence>
<dbReference type="InterPro" id="IPR020103">
    <property type="entry name" value="PsdUridine_synth_cat_dom_sf"/>
</dbReference>
<name>A0A0A2L1A6_PENIT</name>
<evidence type="ECO:0000256" key="6">
    <source>
        <dbReference type="ARBA" id="ARBA00022694"/>
    </source>
</evidence>
<dbReference type="GO" id="GO:0031120">
    <property type="term" value="P:snRNA pseudouridine synthesis"/>
    <property type="evidence" value="ECO:0007669"/>
    <property type="project" value="UniProtKB-ARBA"/>
</dbReference>
<dbReference type="SUPFAM" id="SSF55120">
    <property type="entry name" value="Pseudouridine synthase"/>
    <property type="match status" value="1"/>
</dbReference>
<keyword evidence="19" id="KW-1185">Reference proteome</keyword>
<feature type="binding site" evidence="15">
    <location>
        <position position="251"/>
    </location>
    <ligand>
        <name>substrate</name>
    </ligand>
</feature>
<feature type="region of interest" description="Disordered" evidence="16">
    <location>
        <begin position="327"/>
        <end position="374"/>
    </location>
</feature>
<dbReference type="Pfam" id="PF01416">
    <property type="entry name" value="PseudoU_synth_1"/>
    <property type="match status" value="1"/>
</dbReference>
<evidence type="ECO:0000256" key="10">
    <source>
        <dbReference type="ARBA" id="ARBA00053072"/>
    </source>
</evidence>
<dbReference type="EMBL" id="JQGA01000771">
    <property type="protein sequence ID" value="KGO73847.1"/>
    <property type="molecule type" value="Genomic_DNA"/>
</dbReference>
<dbReference type="PANTHER" id="PTHR11142">
    <property type="entry name" value="PSEUDOURIDYLATE SYNTHASE"/>
    <property type="match status" value="1"/>
</dbReference>
<dbReference type="AlphaFoldDB" id="A0A0A2L1A6"/>
<evidence type="ECO:0000313" key="18">
    <source>
        <dbReference type="EMBL" id="KGO73847.1"/>
    </source>
</evidence>
<dbReference type="InterPro" id="IPR020097">
    <property type="entry name" value="PsdUridine_synth_TruA_a/b_dom"/>
</dbReference>
<dbReference type="GO" id="GO:0005634">
    <property type="term" value="C:nucleus"/>
    <property type="evidence" value="ECO:0007669"/>
    <property type="project" value="UniProtKB-SubCell"/>
</dbReference>
<dbReference type="PANTHER" id="PTHR11142:SF4">
    <property type="entry name" value="PSEUDOURIDYLATE SYNTHASE 1 HOMOLOG"/>
    <property type="match status" value="1"/>
</dbReference>
<evidence type="ECO:0000313" key="19">
    <source>
        <dbReference type="Proteomes" id="UP000030104"/>
    </source>
</evidence>
<keyword evidence="5" id="KW-0507">mRNA processing</keyword>
<evidence type="ECO:0000256" key="8">
    <source>
        <dbReference type="ARBA" id="ARBA00023242"/>
    </source>
</evidence>
<dbReference type="GO" id="GO:0031119">
    <property type="term" value="P:tRNA pseudouridine synthesis"/>
    <property type="evidence" value="ECO:0007669"/>
    <property type="project" value="InterPro"/>
</dbReference>